<dbReference type="EMBL" id="CM042037">
    <property type="protein sequence ID" value="KAI3742269.1"/>
    <property type="molecule type" value="Genomic_DNA"/>
</dbReference>
<accession>A0ACB9D6N8</accession>
<evidence type="ECO:0000313" key="1">
    <source>
        <dbReference type="EMBL" id="KAI3742269.1"/>
    </source>
</evidence>
<comment type="caution">
    <text evidence="1">The sequence shown here is derived from an EMBL/GenBank/DDBJ whole genome shotgun (WGS) entry which is preliminary data.</text>
</comment>
<reference evidence="1 2" key="2">
    <citation type="journal article" date="2022" name="Mol. Ecol. Resour.">
        <title>The genomes of chicory, endive, great burdock and yacon provide insights into Asteraceae paleo-polyploidization history and plant inulin production.</title>
        <authorList>
            <person name="Fan W."/>
            <person name="Wang S."/>
            <person name="Wang H."/>
            <person name="Wang A."/>
            <person name="Jiang F."/>
            <person name="Liu H."/>
            <person name="Zhao H."/>
            <person name="Xu D."/>
            <person name="Zhang Y."/>
        </authorList>
    </citation>
    <scope>NUCLEOTIDE SEQUENCE [LARGE SCALE GENOMIC DNA]</scope>
    <source>
        <strain evidence="2">cv. Yunnan</strain>
        <tissue evidence="1">Leaves</tissue>
    </source>
</reference>
<dbReference type="Proteomes" id="UP001056120">
    <property type="component" value="Linkage Group LG20"/>
</dbReference>
<protein>
    <submittedName>
        <fullName evidence="1">Uncharacterized protein</fullName>
    </submittedName>
</protein>
<proteinExistence type="predicted"/>
<keyword evidence="2" id="KW-1185">Reference proteome</keyword>
<reference evidence="2" key="1">
    <citation type="journal article" date="2022" name="Mol. Ecol. Resour.">
        <title>The genomes of chicory, endive, great burdock and yacon provide insights into Asteraceae palaeo-polyploidization history and plant inulin production.</title>
        <authorList>
            <person name="Fan W."/>
            <person name="Wang S."/>
            <person name="Wang H."/>
            <person name="Wang A."/>
            <person name="Jiang F."/>
            <person name="Liu H."/>
            <person name="Zhao H."/>
            <person name="Xu D."/>
            <person name="Zhang Y."/>
        </authorList>
    </citation>
    <scope>NUCLEOTIDE SEQUENCE [LARGE SCALE GENOMIC DNA]</scope>
    <source>
        <strain evidence="2">cv. Yunnan</strain>
    </source>
</reference>
<evidence type="ECO:0000313" key="2">
    <source>
        <dbReference type="Proteomes" id="UP001056120"/>
    </source>
</evidence>
<name>A0ACB9D6N8_9ASTR</name>
<organism evidence="1 2">
    <name type="scientific">Smallanthus sonchifolius</name>
    <dbReference type="NCBI Taxonomy" id="185202"/>
    <lineage>
        <taxon>Eukaryota</taxon>
        <taxon>Viridiplantae</taxon>
        <taxon>Streptophyta</taxon>
        <taxon>Embryophyta</taxon>
        <taxon>Tracheophyta</taxon>
        <taxon>Spermatophyta</taxon>
        <taxon>Magnoliopsida</taxon>
        <taxon>eudicotyledons</taxon>
        <taxon>Gunneridae</taxon>
        <taxon>Pentapetalae</taxon>
        <taxon>asterids</taxon>
        <taxon>campanulids</taxon>
        <taxon>Asterales</taxon>
        <taxon>Asteraceae</taxon>
        <taxon>Asteroideae</taxon>
        <taxon>Heliantheae alliance</taxon>
        <taxon>Millerieae</taxon>
        <taxon>Smallanthus</taxon>
    </lineage>
</organism>
<gene>
    <name evidence="1" type="ORF">L1987_59949</name>
</gene>
<sequence>MEQELADGEFWLPPEFLNDEDILMDFSTGKPNSGGFNKATSGFYGYSNLSSPVESVMGSTETESDEEDYLNGLTLKLANTTLHEDFLKLDANSNLENYHSKSTRGMAGSPQSTLCGCTHGSSRGSPNCSSPPPAEAHRNQTSWDLLYAAAGELARMRMVEEAASRYYNPNKNHLHYQQLQVAQFQKLKQQQIAKQQYLQLMLQSRTRNESINGRPLSSWPTQQPPQRPPGSGMRAVFLGNPTTKRESTGTGVFLPRQSGAPTEPFKKRGCSTVLLPDRVVQALNLNLEAMEGESKLQSRCNGGSLVSDYDVETMYRQSVMMAQQRRNNHRQQPPAMSEFRLPQEWTY</sequence>